<name>A0AAV4W0R1_CAEEX</name>
<feature type="region of interest" description="Disordered" evidence="1">
    <location>
        <begin position="1"/>
        <end position="30"/>
    </location>
</feature>
<evidence type="ECO:0000313" key="3">
    <source>
        <dbReference type="Proteomes" id="UP001054945"/>
    </source>
</evidence>
<dbReference type="EMBL" id="BPLR01015344">
    <property type="protein sequence ID" value="GIY75454.1"/>
    <property type="molecule type" value="Genomic_DNA"/>
</dbReference>
<comment type="caution">
    <text evidence="2">The sequence shown here is derived from an EMBL/GenBank/DDBJ whole genome shotgun (WGS) entry which is preliminary data.</text>
</comment>
<accession>A0AAV4W0R1</accession>
<reference evidence="2 3" key="1">
    <citation type="submission" date="2021-06" db="EMBL/GenBank/DDBJ databases">
        <title>Caerostris extrusa draft genome.</title>
        <authorList>
            <person name="Kono N."/>
            <person name="Arakawa K."/>
        </authorList>
    </citation>
    <scope>NUCLEOTIDE SEQUENCE [LARGE SCALE GENOMIC DNA]</scope>
</reference>
<dbReference type="AlphaFoldDB" id="A0AAV4W0R1"/>
<dbReference type="Proteomes" id="UP001054945">
    <property type="component" value="Unassembled WGS sequence"/>
</dbReference>
<organism evidence="2 3">
    <name type="scientific">Caerostris extrusa</name>
    <name type="common">Bark spider</name>
    <name type="synonym">Caerostris bankana</name>
    <dbReference type="NCBI Taxonomy" id="172846"/>
    <lineage>
        <taxon>Eukaryota</taxon>
        <taxon>Metazoa</taxon>
        <taxon>Ecdysozoa</taxon>
        <taxon>Arthropoda</taxon>
        <taxon>Chelicerata</taxon>
        <taxon>Arachnida</taxon>
        <taxon>Araneae</taxon>
        <taxon>Araneomorphae</taxon>
        <taxon>Entelegynae</taxon>
        <taxon>Araneoidea</taxon>
        <taxon>Araneidae</taxon>
        <taxon>Caerostris</taxon>
    </lineage>
</organism>
<keyword evidence="3" id="KW-1185">Reference proteome</keyword>
<evidence type="ECO:0000313" key="2">
    <source>
        <dbReference type="EMBL" id="GIY75454.1"/>
    </source>
</evidence>
<dbReference type="InterPro" id="IPR013783">
    <property type="entry name" value="Ig-like_fold"/>
</dbReference>
<evidence type="ECO:0000256" key="1">
    <source>
        <dbReference type="SAM" id="MobiDB-lite"/>
    </source>
</evidence>
<protein>
    <submittedName>
        <fullName evidence="2">Uncharacterized protein</fullName>
    </submittedName>
</protein>
<sequence length="104" mass="11878">MCLSDGECDRTPRVDTQTNGSTSSVRRLRGGGSTAVLRCHLPTFVKEYVSVDSDQKRRLRPQNDGHEETSKTLNYQLEIHSLQLNALRIPEESRKERNLPIRID</sequence>
<dbReference type="Gene3D" id="2.60.40.10">
    <property type="entry name" value="Immunoglobulins"/>
    <property type="match status" value="1"/>
</dbReference>
<gene>
    <name evidence="2" type="ORF">CEXT_423281</name>
</gene>
<feature type="compositionally biased region" description="Polar residues" evidence="1">
    <location>
        <begin position="14"/>
        <end position="25"/>
    </location>
</feature>
<proteinExistence type="predicted"/>